<feature type="region of interest" description="Disordered" evidence="5">
    <location>
        <begin position="218"/>
        <end position="240"/>
    </location>
</feature>
<sequence length="273" mass="29983">MNFFHRVSDDEDFDVQVKPAATAPVSWEDEAEDDEPVLESWDVDSDEEREKKKKQADELAARKAEQKAKLAAKKAGKKEKTLLEIDLVDEKTRREMLKEAELNADLNNAADLFAGLGVADHPRARAAAGAGEQKSLTLTEDTPLTAHPLFHPTTKQDYEKLRKSLGTTMKELSASSTLFYANALAIDLARDICEPLTVEQIRKVISTLNATVTRKIKDERQSRLSKTGGTSLGGAGKKKVKTAVVNSGPASFKKDNLDDFMGGDGDISDDDFM</sequence>
<evidence type="ECO:0000313" key="7">
    <source>
        <dbReference type="Proteomes" id="UP000094455"/>
    </source>
</evidence>
<evidence type="ECO:0000256" key="3">
    <source>
        <dbReference type="ARBA" id="ARBA00022917"/>
    </source>
</evidence>
<dbReference type="AlphaFoldDB" id="A0A1E3NE89"/>
<dbReference type="OrthoDB" id="20381at2759"/>
<organism evidence="6 7">
    <name type="scientific">Pichia membranifaciens NRRL Y-2026</name>
    <dbReference type="NCBI Taxonomy" id="763406"/>
    <lineage>
        <taxon>Eukaryota</taxon>
        <taxon>Fungi</taxon>
        <taxon>Dikarya</taxon>
        <taxon>Ascomycota</taxon>
        <taxon>Saccharomycotina</taxon>
        <taxon>Pichiomycetes</taxon>
        <taxon>Pichiales</taxon>
        <taxon>Pichiaceae</taxon>
        <taxon>Pichia</taxon>
    </lineage>
</organism>
<comment type="similarity">
    <text evidence="4">Belongs to the eIF-3 subunit J family.</text>
</comment>
<dbReference type="GO" id="GO:0003743">
    <property type="term" value="F:translation initiation factor activity"/>
    <property type="evidence" value="ECO:0007669"/>
    <property type="project" value="UniProtKB-UniRule"/>
</dbReference>
<dbReference type="GO" id="GO:0016282">
    <property type="term" value="C:eukaryotic 43S preinitiation complex"/>
    <property type="evidence" value="ECO:0007669"/>
    <property type="project" value="UniProtKB-UniRule"/>
</dbReference>
<evidence type="ECO:0000256" key="1">
    <source>
        <dbReference type="ARBA" id="ARBA00022490"/>
    </source>
</evidence>
<name>A0A1E3NE89_9ASCO</name>
<dbReference type="GO" id="GO:0001732">
    <property type="term" value="P:formation of cytoplasmic translation initiation complex"/>
    <property type="evidence" value="ECO:0007669"/>
    <property type="project" value="UniProtKB-UniRule"/>
</dbReference>
<keyword evidence="3 4" id="KW-0648">Protein biosynthesis</keyword>
<dbReference type="GO" id="GO:0005852">
    <property type="term" value="C:eukaryotic translation initiation factor 3 complex"/>
    <property type="evidence" value="ECO:0007669"/>
    <property type="project" value="UniProtKB-UniRule"/>
</dbReference>
<dbReference type="Proteomes" id="UP000094455">
    <property type="component" value="Unassembled WGS sequence"/>
</dbReference>
<keyword evidence="2 4" id="KW-0396">Initiation factor</keyword>
<keyword evidence="1 4" id="KW-0963">Cytoplasm</keyword>
<comment type="subcellular location">
    <subcellularLocation>
        <location evidence="4">Cytoplasm</location>
    </subcellularLocation>
</comment>
<protein>
    <recommendedName>
        <fullName evidence="4">Eukaryotic translation initiation factor 3 subunit J</fullName>
        <shortName evidence="4">eIF3j</shortName>
    </recommendedName>
    <alternativeName>
        <fullName evidence="4">Eukaryotic translation initiation factor 3 30 kDa subunit homolog</fullName>
        <shortName evidence="4">eIF-3 30 kDa subunit homolog</shortName>
    </alternativeName>
</protein>
<evidence type="ECO:0000313" key="6">
    <source>
        <dbReference type="EMBL" id="ODQ44432.1"/>
    </source>
</evidence>
<dbReference type="GO" id="GO:0000462">
    <property type="term" value="P:maturation of SSU-rRNA from tricistronic rRNA transcript (SSU-rRNA, 5.8S rRNA, LSU-rRNA)"/>
    <property type="evidence" value="ECO:0007669"/>
    <property type="project" value="EnsemblFungi"/>
</dbReference>
<comment type="subunit">
    <text evidence="4">Component of the eukaryotic translation initiation factor 3 (eIF-3) complex.</text>
</comment>
<dbReference type="InterPro" id="IPR023194">
    <property type="entry name" value="eIF3-like_dom_sf"/>
</dbReference>
<dbReference type="GO" id="GO:0033290">
    <property type="term" value="C:eukaryotic 48S preinitiation complex"/>
    <property type="evidence" value="ECO:0007669"/>
    <property type="project" value="UniProtKB-UniRule"/>
</dbReference>
<comment type="function">
    <text evidence="4">Component of the eukaryotic translation initiation factor 3 (eIF-3) complex, which is involved in protein synthesis of a specialized repertoire of mRNAs and, together with other initiation factors, stimulates binding of mRNA and methionyl-tRNAi to the 40S ribosome. The eIF-3 complex specifically targets and initiates translation of a subset of mRNAs involved in cell proliferation.</text>
</comment>
<dbReference type="EMBL" id="KV454007">
    <property type="protein sequence ID" value="ODQ44432.1"/>
    <property type="molecule type" value="Genomic_DNA"/>
</dbReference>
<dbReference type="HAMAP" id="MF_03009">
    <property type="entry name" value="eIF3j"/>
    <property type="match status" value="1"/>
</dbReference>
<dbReference type="InterPro" id="IPR013906">
    <property type="entry name" value="eIF3j"/>
</dbReference>
<dbReference type="PANTHER" id="PTHR21681">
    <property type="entry name" value="EUKARYOTIC TRANSLATION INITIATION FACTOR 3 SUBUNIT J"/>
    <property type="match status" value="1"/>
</dbReference>
<proteinExistence type="inferred from homology"/>
<dbReference type="GO" id="GO:0000184">
    <property type="term" value="P:nuclear-transcribed mRNA catabolic process, nonsense-mediated decay"/>
    <property type="evidence" value="ECO:0007669"/>
    <property type="project" value="EnsemblFungi"/>
</dbReference>
<keyword evidence="7" id="KW-1185">Reference proteome</keyword>
<dbReference type="PANTHER" id="PTHR21681:SF0">
    <property type="entry name" value="EUKARYOTIC TRANSLATION INITIATION FACTOR 3 SUBUNIT J"/>
    <property type="match status" value="1"/>
</dbReference>
<dbReference type="STRING" id="763406.A0A1E3NE89"/>
<reference evidence="6 7" key="1">
    <citation type="journal article" date="2016" name="Proc. Natl. Acad. Sci. U.S.A.">
        <title>Comparative genomics of biotechnologically important yeasts.</title>
        <authorList>
            <person name="Riley R."/>
            <person name="Haridas S."/>
            <person name="Wolfe K.H."/>
            <person name="Lopes M.R."/>
            <person name="Hittinger C.T."/>
            <person name="Goeker M."/>
            <person name="Salamov A.A."/>
            <person name="Wisecaver J.H."/>
            <person name="Long T.M."/>
            <person name="Calvey C.H."/>
            <person name="Aerts A.L."/>
            <person name="Barry K.W."/>
            <person name="Choi C."/>
            <person name="Clum A."/>
            <person name="Coughlan A.Y."/>
            <person name="Deshpande S."/>
            <person name="Douglass A.P."/>
            <person name="Hanson S.J."/>
            <person name="Klenk H.-P."/>
            <person name="LaButti K.M."/>
            <person name="Lapidus A."/>
            <person name="Lindquist E.A."/>
            <person name="Lipzen A.M."/>
            <person name="Meier-Kolthoff J.P."/>
            <person name="Ohm R.A."/>
            <person name="Otillar R.P."/>
            <person name="Pangilinan J.L."/>
            <person name="Peng Y."/>
            <person name="Rokas A."/>
            <person name="Rosa C.A."/>
            <person name="Scheuner C."/>
            <person name="Sibirny A.A."/>
            <person name="Slot J.C."/>
            <person name="Stielow J.B."/>
            <person name="Sun H."/>
            <person name="Kurtzman C.P."/>
            <person name="Blackwell M."/>
            <person name="Grigoriev I.V."/>
            <person name="Jeffries T.W."/>
        </authorList>
    </citation>
    <scope>NUCLEOTIDE SEQUENCE [LARGE SCALE GENOMIC DNA]</scope>
    <source>
        <strain evidence="6 7">NRRL Y-2026</strain>
    </source>
</reference>
<evidence type="ECO:0000256" key="2">
    <source>
        <dbReference type="ARBA" id="ARBA00022540"/>
    </source>
</evidence>
<feature type="region of interest" description="Disordered" evidence="5">
    <location>
        <begin position="15"/>
        <end position="58"/>
    </location>
</feature>
<dbReference type="Pfam" id="PF08597">
    <property type="entry name" value="eIF3_subunit"/>
    <property type="match status" value="1"/>
</dbReference>
<dbReference type="Gene3D" id="1.10.246.60">
    <property type="entry name" value="Eukaryotic translation initiation factor 3 like domains"/>
    <property type="match status" value="1"/>
</dbReference>
<dbReference type="GeneID" id="30179744"/>
<accession>A0A1E3NE89</accession>
<evidence type="ECO:0000256" key="5">
    <source>
        <dbReference type="SAM" id="MobiDB-lite"/>
    </source>
</evidence>
<dbReference type="RefSeq" id="XP_019015545.1">
    <property type="nucleotide sequence ID" value="XM_019163057.1"/>
</dbReference>
<evidence type="ECO:0000256" key="4">
    <source>
        <dbReference type="HAMAP-Rule" id="MF_03009"/>
    </source>
</evidence>
<feature type="compositionally biased region" description="Acidic residues" evidence="5">
    <location>
        <begin position="27"/>
        <end position="47"/>
    </location>
</feature>
<gene>
    <name evidence="4" type="primary">HCR1</name>
    <name evidence="6" type="ORF">PICMEDRAFT_37086</name>
</gene>